<evidence type="ECO:0000259" key="6">
    <source>
        <dbReference type="Pfam" id="PF08281"/>
    </source>
</evidence>
<comment type="similarity">
    <text evidence="1">Belongs to the sigma-70 factor family. ECF subfamily.</text>
</comment>
<dbReference type="InterPro" id="IPR013324">
    <property type="entry name" value="RNA_pol_sigma_r3/r4-like"/>
</dbReference>
<dbReference type="EMBL" id="JAPQFJ010000001">
    <property type="protein sequence ID" value="MCY6957167.1"/>
    <property type="molecule type" value="Genomic_DNA"/>
</dbReference>
<dbReference type="Gene3D" id="1.10.10.10">
    <property type="entry name" value="Winged helix-like DNA-binding domain superfamily/Winged helix DNA-binding domain"/>
    <property type="match status" value="1"/>
</dbReference>
<name>A0ABT4D4G1_9CLOT</name>
<dbReference type="PANTHER" id="PTHR43133:SF51">
    <property type="entry name" value="RNA POLYMERASE SIGMA FACTOR"/>
    <property type="match status" value="1"/>
</dbReference>
<gene>
    <name evidence="7" type="ORF">OW729_00960</name>
</gene>
<evidence type="ECO:0000256" key="2">
    <source>
        <dbReference type="ARBA" id="ARBA00023015"/>
    </source>
</evidence>
<proteinExistence type="inferred from homology"/>
<keyword evidence="3" id="KW-0731">Sigma factor</keyword>
<dbReference type="PANTHER" id="PTHR43133">
    <property type="entry name" value="RNA POLYMERASE ECF-TYPE SIGMA FACTO"/>
    <property type="match status" value="1"/>
</dbReference>
<dbReference type="InterPro" id="IPR014284">
    <property type="entry name" value="RNA_pol_sigma-70_dom"/>
</dbReference>
<organism evidence="7 8">
    <name type="scientific">Clostridium brassicae</name>
    <dbReference type="NCBI Taxonomy" id="2999072"/>
    <lineage>
        <taxon>Bacteria</taxon>
        <taxon>Bacillati</taxon>
        <taxon>Bacillota</taxon>
        <taxon>Clostridia</taxon>
        <taxon>Eubacteriales</taxon>
        <taxon>Clostridiaceae</taxon>
        <taxon>Clostridium</taxon>
    </lineage>
</organism>
<dbReference type="Pfam" id="PF08281">
    <property type="entry name" value="Sigma70_r4_2"/>
    <property type="match status" value="1"/>
</dbReference>
<dbReference type="InterPro" id="IPR036388">
    <property type="entry name" value="WH-like_DNA-bd_sf"/>
</dbReference>
<evidence type="ECO:0000259" key="5">
    <source>
        <dbReference type="Pfam" id="PF04542"/>
    </source>
</evidence>
<dbReference type="InterPro" id="IPR039425">
    <property type="entry name" value="RNA_pol_sigma-70-like"/>
</dbReference>
<dbReference type="Proteomes" id="UP001144612">
    <property type="component" value="Unassembled WGS sequence"/>
</dbReference>
<dbReference type="InterPro" id="IPR013325">
    <property type="entry name" value="RNA_pol_sigma_r2"/>
</dbReference>
<dbReference type="Pfam" id="PF04542">
    <property type="entry name" value="Sigma70_r2"/>
    <property type="match status" value="1"/>
</dbReference>
<keyword evidence="8" id="KW-1185">Reference proteome</keyword>
<protein>
    <submittedName>
        <fullName evidence="7">Sigma-70 family RNA polymerase sigma factor</fullName>
    </submittedName>
</protein>
<feature type="domain" description="RNA polymerase sigma-70 region 2" evidence="5">
    <location>
        <begin position="27"/>
        <end position="91"/>
    </location>
</feature>
<dbReference type="SUPFAM" id="SSF88946">
    <property type="entry name" value="Sigma2 domain of RNA polymerase sigma factors"/>
    <property type="match status" value="1"/>
</dbReference>
<dbReference type="RefSeq" id="WP_268059524.1">
    <property type="nucleotide sequence ID" value="NZ_JAPQFJ010000001.1"/>
</dbReference>
<keyword evidence="2" id="KW-0805">Transcription regulation</keyword>
<dbReference type="NCBIfam" id="TIGR02937">
    <property type="entry name" value="sigma70-ECF"/>
    <property type="match status" value="1"/>
</dbReference>
<feature type="domain" description="RNA polymerase sigma factor 70 region 4 type 2" evidence="6">
    <location>
        <begin position="120"/>
        <end position="169"/>
    </location>
</feature>
<reference evidence="7" key="1">
    <citation type="submission" date="2022-12" db="EMBL/GenBank/DDBJ databases">
        <title>Clostridium sp. nov., isolated from industrial wastewater.</title>
        <authorList>
            <person name="Jiayan W."/>
        </authorList>
    </citation>
    <scope>NUCLEOTIDE SEQUENCE</scope>
    <source>
        <strain evidence="7">ZC22-4</strain>
    </source>
</reference>
<evidence type="ECO:0000256" key="3">
    <source>
        <dbReference type="ARBA" id="ARBA00023082"/>
    </source>
</evidence>
<dbReference type="InterPro" id="IPR007627">
    <property type="entry name" value="RNA_pol_sigma70_r2"/>
</dbReference>
<dbReference type="SUPFAM" id="SSF88659">
    <property type="entry name" value="Sigma3 and sigma4 domains of RNA polymerase sigma factors"/>
    <property type="match status" value="1"/>
</dbReference>
<comment type="caution">
    <text evidence="7">The sequence shown here is derived from an EMBL/GenBank/DDBJ whole genome shotgun (WGS) entry which is preliminary data.</text>
</comment>
<accession>A0ABT4D4G1</accession>
<sequence>MNGRGGINIFGIPKRRKVKEHEFQINYEKYYSIVYKQLYYLVGSNELAEDLTQEVFIKYYNSKDEIEFLGAWLSKVAVNTAFNYLRGEKRRIKREEDIFEEVNNIFSMEDEVFRSEQIKEVRKILGNIPEKQRICLILKFSGYSYEEIHNVTNIPKNNIGQLISRGKQKFLQLYNREGEFNVL</sequence>
<evidence type="ECO:0000256" key="4">
    <source>
        <dbReference type="ARBA" id="ARBA00023163"/>
    </source>
</evidence>
<evidence type="ECO:0000313" key="7">
    <source>
        <dbReference type="EMBL" id="MCY6957167.1"/>
    </source>
</evidence>
<evidence type="ECO:0000256" key="1">
    <source>
        <dbReference type="ARBA" id="ARBA00010641"/>
    </source>
</evidence>
<dbReference type="InterPro" id="IPR013249">
    <property type="entry name" value="RNA_pol_sigma70_r4_t2"/>
</dbReference>
<evidence type="ECO:0000313" key="8">
    <source>
        <dbReference type="Proteomes" id="UP001144612"/>
    </source>
</evidence>
<dbReference type="Gene3D" id="1.10.1740.10">
    <property type="match status" value="1"/>
</dbReference>
<keyword evidence="4" id="KW-0804">Transcription</keyword>